<comment type="caution">
    <text evidence="1">The sequence shown here is derived from an EMBL/GenBank/DDBJ whole genome shotgun (WGS) entry which is preliminary data.</text>
</comment>
<dbReference type="EMBL" id="CM055746">
    <property type="protein sequence ID" value="KAJ7996928.1"/>
    <property type="molecule type" value="Genomic_DNA"/>
</dbReference>
<accession>A0ACC2G023</accession>
<evidence type="ECO:0000313" key="2">
    <source>
        <dbReference type="Proteomes" id="UP001157502"/>
    </source>
</evidence>
<evidence type="ECO:0000313" key="1">
    <source>
        <dbReference type="EMBL" id="KAJ7996928.1"/>
    </source>
</evidence>
<dbReference type="Proteomes" id="UP001157502">
    <property type="component" value="Chromosome 19"/>
</dbReference>
<sequence length="1408" mass="157608">MELIHALEFLKLKEVSEGWVDTVWDFEFTETEPLEVAIAIKNGSKEFQNLYDRLVPYVTDTEGTDASSLSVWTVFGDNGISVKSLVAVLSYFVLGGKSHTANAQKRVSALQAASIYLLLLGIPGSVVNKVFHQILFDTCLNTVSHCWPQSSFKKRKKDPVKSAQADGKRSKPHRKGDDNDEMEIDDVEDEEDEEEEEVHLSPQDLLKMRDGVVLLVKSLLHLLLKFPLKDQPQSADTCVQMFAKLTDFEPVIGELTFGDGLQIDNMKKIPELAYYGLWLLCSPNHGDEKGSLCRVFHRILYVILMMHKGDSGKPSLLMPTQSVLAVRDQAIQFVCHIVDELKDPALAFLRILLQHICFRMVEKNEYRMHGAQGVAMLLTKMPSADYALFIKWLFDYSRHAKVAYRMFALDMAMVQLAQPEREAGAGLDPELVSFLPHKFLVHHMVFGRFSDSSPSVRGHALTCLARCLELSSMNVTRSVKELFSVTSAQTVFEGDSSHGTLNQQMTQKTFKTLPFKTIEITNNENESFESKETMALLKRRVSDPKTNVRKAALQAIMGLMKHNVILLCEVNLAVLSERTRDPALSVKKKALQCLMDLLAGHPENHLVQNAWLRGVVPAVVDTESSVQEKALECLEQNIISQVKRYKDAHQTLTWDLLGLLCDDCQDLSRYFSRAFTVWSRQNKFTAAFINNLITHTGSEHTAGAWLLLSKVASSCPRLDYGKILDGWDDLVRSKNVSVTTSCHILSVIGDVGEHLNEDTKRSVVVDIMTWLKSFDMPLEVINASVETLCRLGKAETVVETQKFLNQHCGELVSLCESYLSGVILTEHGAQNLNEDLVVKHLYTLGVASLHCPSTVGKRIVVLVQSILTSSVEDHTAEAAEGLADSQPLTQFKASSMPSCVRAHAVITLGKLCLQHAELTRKYLPAFARELELCRDMAVRSNVVVVMCDLCMRYTNMVDRYVPNISACLRDDEPLIRKQTITMVTSLLQEEFVKWKGSLFFRFITVLVDPDPIIASLCEYCLVHLLLKKNPVMFSQHFIECIFHFNLYEKHKTYNKFPQTASEKSKFSLKGAQNKEKRFRIYKFLLENFTDAQRFNIAIKISQNILACFVDGEMLLDADGAAVLAETFGILSLKEIKLSALSGVTGVGGDEPQEDEQVAMAKAVMQIAQKKAITQVQKKVFIESMIPIIINLKSMLEQKRSPVLKDLMGYLQLTMQDYRSEVKEFFVADEQLAAELEYNLMMYEKELAMEAQLSRCSIGGEVSSGGNQVLGSPAAANRFPPTGFANPQSVGPSHRGLLTPGHAQSDRRRPLRQRSWVRATSDRVGSTLNGSVKPKGASCDRAISTPQGNINEVTFGEGVSAIFSDRRTGSKTTEGSVLHLMSPEQQTPAPKQWNVQSPLNQKRSRQLQK</sequence>
<keyword evidence="2" id="KW-1185">Reference proteome</keyword>
<organism evidence="1 2">
    <name type="scientific">Dallia pectoralis</name>
    <name type="common">Alaska blackfish</name>
    <dbReference type="NCBI Taxonomy" id="75939"/>
    <lineage>
        <taxon>Eukaryota</taxon>
        <taxon>Metazoa</taxon>
        <taxon>Chordata</taxon>
        <taxon>Craniata</taxon>
        <taxon>Vertebrata</taxon>
        <taxon>Euteleostomi</taxon>
        <taxon>Actinopterygii</taxon>
        <taxon>Neopterygii</taxon>
        <taxon>Teleostei</taxon>
        <taxon>Protacanthopterygii</taxon>
        <taxon>Esociformes</taxon>
        <taxon>Umbridae</taxon>
        <taxon>Dallia</taxon>
    </lineage>
</organism>
<gene>
    <name evidence="1" type="ORF">DPEC_G00223600</name>
</gene>
<name>A0ACC2G023_DALPE</name>
<reference evidence="1" key="1">
    <citation type="submission" date="2021-05" db="EMBL/GenBank/DDBJ databases">
        <authorList>
            <person name="Pan Q."/>
            <person name="Jouanno E."/>
            <person name="Zahm M."/>
            <person name="Klopp C."/>
            <person name="Cabau C."/>
            <person name="Louis A."/>
            <person name="Berthelot C."/>
            <person name="Parey E."/>
            <person name="Roest Crollius H."/>
            <person name="Montfort J."/>
            <person name="Robinson-Rechavi M."/>
            <person name="Bouchez O."/>
            <person name="Lampietro C."/>
            <person name="Lopez Roques C."/>
            <person name="Donnadieu C."/>
            <person name="Postlethwait J."/>
            <person name="Bobe J."/>
            <person name="Dillon D."/>
            <person name="Chandos A."/>
            <person name="von Hippel F."/>
            <person name="Guiguen Y."/>
        </authorList>
    </citation>
    <scope>NUCLEOTIDE SEQUENCE</scope>
    <source>
        <strain evidence="1">YG-Jan2019</strain>
    </source>
</reference>
<protein>
    <submittedName>
        <fullName evidence="1">Uncharacterized protein</fullName>
    </submittedName>
</protein>
<proteinExistence type="predicted"/>